<name>S8BFH7_DACHA</name>
<comment type="caution">
    <text evidence="1">The sequence shown here is derived from an EMBL/GenBank/DDBJ whole genome shotgun (WGS) entry which is preliminary data.</text>
</comment>
<dbReference type="eggNOG" id="ENOG502S52U">
    <property type="taxonomic scope" value="Eukaryota"/>
</dbReference>
<gene>
    <name evidence="1" type="ORF">H072_8202</name>
</gene>
<evidence type="ECO:0000313" key="1">
    <source>
        <dbReference type="EMBL" id="EPS38043.1"/>
    </source>
</evidence>
<dbReference type="EMBL" id="AQGS01000582">
    <property type="protein sequence ID" value="EPS38043.1"/>
    <property type="molecule type" value="Genomic_DNA"/>
</dbReference>
<reference evidence="2" key="2">
    <citation type="submission" date="2013-04" db="EMBL/GenBank/DDBJ databases">
        <title>Genomic mechanisms accounting for the adaptation to parasitism in nematode-trapping fungi.</title>
        <authorList>
            <person name="Ahren D.G."/>
        </authorList>
    </citation>
    <scope>NUCLEOTIDE SEQUENCE [LARGE SCALE GENOMIC DNA]</scope>
    <source>
        <strain evidence="2">CBS 200.50</strain>
    </source>
</reference>
<proteinExistence type="predicted"/>
<dbReference type="STRING" id="1284197.S8BFH7"/>
<dbReference type="OrthoDB" id="3231000at2759"/>
<protein>
    <submittedName>
        <fullName evidence="1">Uncharacterized protein</fullName>
    </submittedName>
</protein>
<evidence type="ECO:0000313" key="2">
    <source>
        <dbReference type="Proteomes" id="UP000015100"/>
    </source>
</evidence>
<reference evidence="1 2" key="1">
    <citation type="journal article" date="2013" name="PLoS Genet.">
        <title>Genomic mechanisms accounting for the adaptation to parasitism in nematode-trapping fungi.</title>
        <authorList>
            <person name="Meerupati T."/>
            <person name="Andersson K.M."/>
            <person name="Friman E."/>
            <person name="Kumar D."/>
            <person name="Tunlid A."/>
            <person name="Ahren D."/>
        </authorList>
    </citation>
    <scope>NUCLEOTIDE SEQUENCE [LARGE SCALE GENOMIC DNA]</scope>
    <source>
        <strain evidence="1 2">CBS 200.50</strain>
    </source>
</reference>
<accession>S8BFH7</accession>
<dbReference type="AlphaFoldDB" id="S8BFH7"/>
<keyword evidence="2" id="KW-1185">Reference proteome</keyword>
<sequence>MPAPADVEPTDEACHIFETITHSLGNTVDTLFDIQVIRVGEQSTDDQTILSLQSRNRWRNEADCHDFLESLKSSPPKSTQKIFLLVEDMSLAMLNFLYGELQVPASTIMSHVQDISGSDINSLMELFMPSNNKSSHPTAEGTDSESLHLDDMIISDMGEYGFDFLGAKRKIDIHDTSRFTLDWRYMVWRSAESQSIEDSAILARQQALGSTVSSWGSSFHEDVFKLGTWIHRSHQIIFKRRWQGIQLESMQERASWIPIEYHGHAIEIYFFDPIPTVRNFKNQSISPVFERPKTRIEMLQSDDSVVILESTRTVFEAYMRSWSPLCKSTEDLRRVCQANLIRRNIVVLSDTLTVMEAAIKDMDSKMSKPANIQERIDDWRSQLSSFRPILSEMAHSAQNVSVYLTCMFREVKSSDQNHLVQKEIGKSLSTVKQFSHFRSSVAESTDRTFQALMASMSILESQGAIAQASSVGKLTELAFVFIPISFAATFYSMQIEVRIHSFFAILKLKCLTNSSFRSFIQVSSNFSFWLCASYSARIPSEYSYEADYELEL</sequence>
<dbReference type="HOGENOM" id="CLU_493480_0_0_1"/>
<organism evidence="1 2">
    <name type="scientific">Dactylellina haptotyla (strain CBS 200.50)</name>
    <name type="common">Nematode-trapping fungus</name>
    <name type="synonym">Monacrosporium haptotylum</name>
    <dbReference type="NCBI Taxonomy" id="1284197"/>
    <lineage>
        <taxon>Eukaryota</taxon>
        <taxon>Fungi</taxon>
        <taxon>Dikarya</taxon>
        <taxon>Ascomycota</taxon>
        <taxon>Pezizomycotina</taxon>
        <taxon>Orbiliomycetes</taxon>
        <taxon>Orbiliales</taxon>
        <taxon>Orbiliaceae</taxon>
        <taxon>Dactylellina</taxon>
    </lineage>
</organism>
<dbReference type="Proteomes" id="UP000015100">
    <property type="component" value="Unassembled WGS sequence"/>
</dbReference>